<dbReference type="Gene3D" id="3.40.50.1460">
    <property type="match status" value="1"/>
</dbReference>
<feature type="domain" description="Caspase family p20" evidence="4">
    <location>
        <begin position="256"/>
        <end position="377"/>
    </location>
</feature>
<dbReference type="InterPro" id="IPR015917">
    <property type="entry name" value="Pept_C14A"/>
</dbReference>
<gene>
    <name evidence="5" type="primary">724930</name>
    <name evidence="7" type="synonym">LOC724930</name>
</gene>
<evidence type="ECO:0000259" key="3">
    <source>
        <dbReference type="PROSITE" id="PS50207"/>
    </source>
</evidence>
<feature type="domain" description="Caspase family p10" evidence="3">
    <location>
        <begin position="404"/>
        <end position="486"/>
    </location>
</feature>
<dbReference type="InterPro" id="IPR056260">
    <property type="entry name" value="Dredd_2nd"/>
</dbReference>
<sequence>MLSIDALPNLALNNDISKEILNKDILWKIENDCDIDEKISILFLMITDYMDGFKIIYDLLKIHQENKTYILTEFINKYPQNWKNKLLEAICIIQNLQIIRKLGLSFNYLNLFYLPKNRLFSRYVNLTAKCLYLLCETLSEDKIKLLLQYVKTDIIEYNVNLKDSDFLELHMLYWMQENYISINLDGTVKLENLLKHLKKIEDLESIYDDLKNHENHRDVLDIQHINTSINTSQLQTFFIKEHKISLNNEENIRKIKKGLCIIINQMFFMGEKYEIRFGTETDCMKLLETFKGFNFITKEFNNLKKDEILKMLEDIPKTFGVDYDCIFVCILSHGYEGGIISADEKEVKTEEIEYKFCSIELKDVIKIVIIQACQGKIIGQVEDSLVTDGFINCNISKNILSYRNFCIFMSTIQGFVSMRHKEKGSWFIQEFCNILQNGKDKITFLQAVSKTIDAVGEKKGVLNGINSVAQLPEIKSYRLSSDFQFPEYQAQV</sequence>
<dbReference type="RefSeq" id="XP_006570976.2">
    <property type="nucleotide sequence ID" value="XM_006570913.3"/>
</dbReference>
<dbReference type="PANTHER" id="PTHR22576">
    <property type="entry name" value="MUCOSA ASSOCIATED LYMPHOID TISSUE LYMPHOMA TRANSLOCATION PROTEIN 1/PARACASPASE"/>
    <property type="match status" value="1"/>
</dbReference>
<evidence type="ECO:0000313" key="6">
    <source>
        <dbReference type="Proteomes" id="UP000005203"/>
    </source>
</evidence>
<dbReference type="PRINTS" id="PR00376">
    <property type="entry name" value="IL1BCENZYME"/>
</dbReference>
<reference evidence="7" key="2">
    <citation type="submission" date="2025-04" db="UniProtKB">
        <authorList>
            <consortium name="RefSeq"/>
        </authorList>
    </citation>
    <scope>IDENTIFICATION</scope>
    <source>
        <strain evidence="7">DH4</strain>
        <tissue evidence="7">Whole body</tissue>
    </source>
</reference>
<dbReference type="Proteomes" id="UP000005203">
    <property type="component" value="Linkage group LG6"/>
</dbReference>
<comment type="similarity">
    <text evidence="1 2">Belongs to the peptidase C14A family.</text>
</comment>
<dbReference type="InterPro" id="IPR011600">
    <property type="entry name" value="Pept_C14_caspase"/>
</dbReference>
<evidence type="ECO:0000256" key="2">
    <source>
        <dbReference type="RuleBase" id="RU003971"/>
    </source>
</evidence>
<dbReference type="OMA" id="HGFEGAV"/>
<dbReference type="GeneID" id="724930"/>
<dbReference type="PROSITE" id="PS50208">
    <property type="entry name" value="CASPASE_P20"/>
    <property type="match status" value="1"/>
</dbReference>
<dbReference type="InterPro" id="IPR029030">
    <property type="entry name" value="Caspase-like_dom_sf"/>
</dbReference>
<dbReference type="KEGG" id="ame:724930"/>
<keyword evidence="6" id="KW-1185">Reference proteome</keyword>
<proteinExistence type="inferred from homology"/>
<dbReference type="GO" id="GO:0006508">
    <property type="term" value="P:proteolysis"/>
    <property type="evidence" value="ECO:0007669"/>
    <property type="project" value="InterPro"/>
</dbReference>
<evidence type="ECO:0000313" key="5">
    <source>
        <dbReference type="EnsemblMetazoa" id="XP_006570976"/>
    </source>
</evidence>
<dbReference type="InterPro" id="IPR056259">
    <property type="entry name" value="Dredd_N"/>
</dbReference>
<reference evidence="5" key="1">
    <citation type="submission" date="2021-01" db="UniProtKB">
        <authorList>
            <consortium name="EnsemblMetazoa"/>
        </authorList>
    </citation>
    <scope>IDENTIFICATION</scope>
    <source>
        <strain evidence="5">DH4</strain>
    </source>
</reference>
<dbReference type="EnsemblMetazoa" id="XM_006570913">
    <property type="protein sequence ID" value="XP_006570976"/>
    <property type="gene ID" value="LOC724930"/>
</dbReference>
<dbReference type="InterPro" id="IPR001309">
    <property type="entry name" value="Pept_C14_p20"/>
</dbReference>
<dbReference type="SUPFAM" id="SSF52129">
    <property type="entry name" value="Caspase-like"/>
    <property type="match status" value="1"/>
</dbReference>
<organism evidence="5">
    <name type="scientific">Apis mellifera</name>
    <name type="common">Honeybee</name>
    <dbReference type="NCBI Taxonomy" id="7460"/>
    <lineage>
        <taxon>Eukaryota</taxon>
        <taxon>Metazoa</taxon>
        <taxon>Ecdysozoa</taxon>
        <taxon>Arthropoda</taxon>
        <taxon>Hexapoda</taxon>
        <taxon>Insecta</taxon>
        <taxon>Pterygota</taxon>
        <taxon>Neoptera</taxon>
        <taxon>Endopterygota</taxon>
        <taxon>Hymenoptera</taxon>
        <taxon>Apocrita</taxon>
        <taxon>Aculeata</taxon>
        <taxon>Apoidea</taxon>
        <taxon>Anthophila</taxon>
        <taxon>Apidae</taxon>
        <taxon>Apis</taxon>
    </lineage>
</organism>
<protein>
    <submittedName>
        <fullName evidence="7">Caspase-8</fullName>
    </submittedName>
</protein>
<accession>A0A7M7GZS1</accession>
<dbReference type="AlphaFoldDB" id="A0A7M7GZS1"/>
<evidence type="ECO:0000313" key="7">
    <source>
        <dbReference type="RefSeq" id="XP_006570976.2"/>
    </source>
</evidence>
<dbReference type="SMART" id="SM00115">
    <property type="entry name" value="CASc"/>
    <property type="match status" value="1"/>
</dbReference>
<dbReference type="PANTHER" id="PTHR22576:SF41">
    <property type="entry name" value="CASPASE 14, APOPTOSIS-RELATED CYSTEINE PEPTIDASE"/>
    <property type="match status" value="1"/>
</dbReference>
<dbReference type="InterPro" id="IPR052039">
    <property type="entry name" value="Caspase-related_regulators"/>
</dbReference>
<dbReference type="GO" id="GO:0004197">
    <property type="term" value="F:cysteine-type endopeptidase activity"/>
    <property type="evidence" value="ECO:0007669"/>
    <property type="project" value="InterPro"/>
</dbReference>
<dbReference type="InterPro" id="IPR002138">
    <property type="entry name" value="Pept_C14_p10"/>
</dbReference>
<dbReference type="Pfam" id="PF23724">
    <property type="entry name" value="Dredd_2nd"/>
    <property type="match status" value="1"/>
</dbReference>
<dbReference type="Pfam" id="PF23725">
    <property type="entry name" value="Dredd_N"/>
    <property type="match status" value="1"/>
</dbReference>
<dbReference type="OrthoDB" id="6044770at2759"/>
<evidence type="ECO:0000256" key="1">
    <source>
        <dbReference type="ARBA" id="ARBA00010134"/>
    </source>
</evidence>
<dbReference type="SMR" id="A0A7M7GZS1"/>
<evidence type="ECO:0000259" key="4">
    <source>
        <dbReference type="PROSITE" id="PS50208"/>
    </source>
</evidence>
<accession>A0A8B6Z8V7</accession>
<dbReference type="Pfam" id="PF00656">
    <property type="entry name" value="Peptidase_C14"/>
    <property type="match status" value="1"/>
</dbReference>
<dbReference type="PROSITE" id="PS50207">
    <property type="entry name" value="CASPASE_P10"/>
    <property type="match status" value="1"/>
</dbReference>
<name>A0A7M7GZS1_APIME</name>